<dbReference type="NCBIfam" id="TIGR00125">
    <property type="entry name" value="cyt_tran_rel"/>
    <property type="match status" value="1"/>
</dbReference>
<comment type="subcellular location">
    <subcellularLocation>
        <location evidence="4">Cytoplasm</location>
    </subcellularLocation>
</comment>
<dbReference type="GO" id="GO:0005524">
    <property type="term" value="F:ATP binding"/>
    <property type="evidence" value="ECO:0007669"/>
    <property type="project" value="UniProtKB-KW"/>
</dbReference>
<dbReference type="InterPro" id="IPR006418">
    <property type="entry name" value="NMN_Atrans_arc"/>
</dbReference>
<name>A0A7C1IJ79_9CREN</name>
<gene>
    <name evidence="6" type="ORF">ENO04_06465</name>
</gene>
<keyword evidence="4" id="KW-0520">NAD</keyword>
<dbReference type="EC" id="2.7.7.1" evidence="4"/>
<evidence type="ECO:0000256" key="3">
    <source>
        <dbReference type="ARBA" id="ARBA00022695"/>
    </source>
</evidence>
<dbReference type="InterPro" id="IPR014729">
    <property type="entry name" value="Rossmann-like_a/b/a_fold"/>
</dbReference>
<evidence type="ECO:0000313" key="6">
    <source>
        <dbReference type="EMBL" id="HDS11232.1"/>
    </source>
</evidence>
<reference evidence="6" key="1">
    <citation type="journal article" date="2020" name="mSystems">
        <title>Genome- and Community-Level Interaction Insights into Carbon Utilization and Element Cycling Functions of Hydrothermarchaeota in Hydrothermal Sediment.</title>
        <authorList>
            <person name="Zhou Z."/>
            <person name="Liu Y."/>
            <person name="Xu W."/>
            <person name="Pan J."/>
            <person name="Luo Z.H."/>
            <person name="Li M."/>
        </authorList>
    </citation>
    <scope>NUCLEOTIDE SEQUENCE [LARGE SCALE GENOMIC DNA]</scope>
    <source>
        <strain evidence="6">SpSt-123</strain>
    </source>
</reference>
<evidence type="ECO:0000259" key="5">
    <source>
        <dbReference type="Pfam" id="PF01467"/>
    </source>
</evidence>
<dbReference type="Pfam" id="PF01467">
    <property type="entry name" value="CTP_transf_like"/>
    <property type="match status" value="1"/>
</dbReference>
<dbReference type="GO" id="GO:0000309">
    <property type="term" value="F:nicotinamide-nucleotide adenylyltransferase activity"/>
    <property type="evidence" value="ECO:0007669"/>
    <property type="project" value="UniProtKB-UniRule"/>
</dbReference>
<dbReference type="AlphaFoldDB" id="A0A7C1IJ79"/>
<feature type="domain" description="Cytidyltransferase-like" evidence="5">
    <location>
        <begin position="6"/>
        <end position="72"/>
    </location>
</feature>
<comment type="caution">
    <text evidence="6">The sequence shown here is derived from an EMBL/GenBank/DDBJ whole genome shotgun (WGS) entry which is preliminary data.</text>
</comment>
<dbReference type="NCBIfam" id="NF002243">
    <property type="entry name" value="PRK01153.1"/>
    <property type="match status" value="1"/>
</dbReference>
<keyword evidence="4" id="KW-0662">Pyridine nucleotide biosynthesis</keyword>
<comment type="catalytic activity">
    <reaction evidence="4">
        <text>beta-nicotinamide D-ribonucleotide + ATP + H(+) = diphosphate + NAD(+)</text>
        <dbReference type="Rhea" id="RHEA:21360"/>
        <dbReference type="ChEBI" id="CHEBI:14649"/>
        <dbReference type="ChEBI" id="CHEBI:15378"/>
        <dbReference type="ChEBI" id="CHEBI:30616"/>
        <dbReference type="ChEBI" id="CHEBI:33019"/>
        <dbReference type="ChEBI" id="CHEBI:57540"/>
        <dbReference type="EC" id="2.7.7.1"/>
    </reaction>
</comment>
<dbReference type="PANTHER" id="PTHR21342:SF0">
    <property type="entry name" value="BIFUNCTIONAL NMN ADENYLYLTRANSFERASE_NUDIX HYDROLASE"/>
    <property type="match status" value="1"/>
</dbReference>
<dbReference type="EMBL" id="DSDY01000190">
    <property type="protein sequence ID" value="HDS11232.1"/>
    <property type="molecule type" value="Genomic_DNA"/>
</dbReference>
<dbReference type="UniPathway" id="UPA00253">
    <property type="reaction ID" value="UER00600"/>
</dbReference>
<dbReference type="GO" id="GO:0005737">
    <property type="term" value="C:cytoplasm"/>
    <property type="evidence" value="ECO:0007669"/>
    <property type="project" value="UniProtKB-SubCell"/>
</dbReference>
<keyword evidence="4" id="KW-0067">ATP-binding</keyword>
<comment type="pathway">
    <text evidence="4">Cofactor biosynthesis; NAD(+) biosynthesis; NAD(+) from nicotinamide D-ribonucleotide: step 1/1.</text>
</comment>
<organism evidence="6">
    <name type="scientific">Fervidicoccus fontis</name>
    <dbReference type="NCBI Taxonomy" id="683846"/>
    <lineage>
        <taxon>Archaea</taxon>
        <taxon>Thermoproteota</taxon>
        <taxon>Thermoprotei</taxon>
        <taxon>Fervidicoccales</taxon>
        <taxon>Fervidicoccaceae</taxon>
        <taxon>Fervidicoccus</taxon>
    </lineage>
</organism>
<sequence>MTSRALFFGRFQPVHKGHVKVAEDILKIHDEIIFAVGMSTESHTPRNPFTAGERVEMIRLAMRDAGIPLDRVITVTIPTLEISIASVYYVVMMSPSFNEVYMGNIPIASMFRQAGYKVRIPTPYHREKYNGTVIRTLMYNRDPEWRELVEPSVARYLDEIKAEERIRRILDKTETHIFVEETD</sequence>
<dbReference type="HAMAP" id="MF_00243">
    <property type="entry name" value="NMN_adenylyltr"/>
    <property type="match status" value="1"/>
</dbReference>
<comment type="similarity">
    <text evidence="1 4">Belongs to the archaeal NMN adenylyltransferase family.</text>
</comment>
<accession>A0A7C1IJ79</accession>
<dbReference type="InterPro" id="IPR004821">
    <property type="entry name" value="Cyt_trans-like"/>
</dbReference>
<evidence type="ECO:0000256" key="1">
    <source>
        <dbReference type="ARBA" id="ARBA00010124"/>
    </source>
</evidence>
<dbReference type="Gene3D" id="3.40.50.620">
    <property type="entry name" value="HUPs"/>
    <property type="match status" value="1"/>
</dbReference>
<proteinExistence type="inferred from homology"/>
<protein>
    <recommendedName>
        <fullName evidence="4">Nicotinamide-nucleotide adenylyltransferase</fullName>
        <ecNumber evidence="4">2.7.7.1</ecNumber>
    </recommendedName>
    <alternativeName>
        <fullName evidence="4">NAD(+) diphosphorylase</fullName>
    </alternativeName>
    <alternativeName>
        <fullName evidence="4">NAD(+) pyrophosphorylase</fullName>
    </alternativeName>
    <alternativeName>
        <fullName evidence="4">NMN adenylyltransferase</fullName>
    </alternativeName>
</protein>
<keyword evidence="2 4" id="KW-0808">Transferase</keyword>
<keyword evidence="4" id="KW-0547">Nucleotide-binding</keyword>
<keyword evidence="3 4" id="KW-0548">Nucleotidyltransferase</keyword>
<dbReference type="SUPFAM" id="SSF52374">
    <property type="entry name" value="Nucleotidylyl transferase"/>
    <property type="match status" value="1"/>
</dbReference>
<dbReference type="GO" id="GO:0009435">
    <property type="term" value="P:NAD+ biosynthetic process"/>
    <property type="evidence" value="ECO:0007669"/>
    <property type="project" value="UniProtKB-UniRule"/>
</dbReference>
<dbReference type="PANTHER" id="PTHR21342">
    <property type="entry name" value="PHOSPHOPANTETHEINE ADENYLYLTRANSFERASE"/>
    <property type="match status" value="1"/>
</dbReference>
<evidence type="ECO:0000256" key="4">
    <source>
        <dbReference type="HAMAP-Rule" id="MF_00243"/>
    </source>
</evidence>
<keyword evidence="4" id="KW-0963">Cytoplasm</keyword>
<evidence type="ECO:0000256" key="2">
    <source>
        <dbReference type="ARBA" id="ARBA00022679"/>
    </source>
</evidence>